<keyword evidence="5" id="KW-1185">Reference proteome</keyword>
<comment type="caution">
    <text evidence="4">The sequence shown here is derived from an EMBL/GenBank/DDBJ whole genome shotgun (WGS) entry which is preliminary data.</text>
</comment>
<dbReference type="RefSeq" id="WP_310376136.1">
    <property type="nucleotide sequence ID" value="NZ_JAVDYB010000001.1"/>
</dbReference>
<proteinExistence type="predicted"/>
<dbReference type="PANTHER" id="PTHR32089:SF112">
    <property type="entry name" value="LYSOZYME-LIKE PROTEIN-RELATED"/>
    <property type="match status" value="1"/>
</dbReference>
<dbReference type="Proteomes" id="UP001183643">
    <property type="component" value="Unassembled WGS sequence"/>
</dbReference>
<gene>
    <name evidence="4" type="ORF">J2S41_007925</name>
</gene>
<accession>A0AAE3YYM1</accession>
<dbReference type="InterPro" id="IPR004089">
    <property type="entry name" value="MCPsignal_dom"/>
</dbReference>
<dbReference type="AlphaFoldDB" id="A0AAE3YYM1"/>
<dbReference type="EMBL" id="JAVDYB010000001">
    <property type="protein sequence ID" value="MDR7281147.1"/>
    <property type="molecule type" value="Genomic_DNA"/>
</dbReference>
<protein>
    <submittedName>
        <fullName evidence="4">Methyl-accepting chemotaxis protein</fullName>
    </submittedName>
</protein>
<evidence type="ECO:0000256" key="1">
    <source>
        <dbReference type="ARBA" id="ARBA00023224"/>
    </source>
</evidence>
<dbReference type="GO" id="GO:0016020">
    <property type="term" value="C:membrane"/>
    <property type="evidence" value="ECO:0007669"/>
    <property type="project" value="InterPro"/>
</dbReference>
<evidence type="ECO:0000313" key="4">
    <source>
        <dbReference type="EMBL" id="MDR7281147.1"/>
    </source>
</evidence>
<dbReference type="SMART" id="SM00283">
    <property type="entry name" value="MA"/>
    <property type="match status" value="1"/>
</dbReference>
<dbReference type="Gene3D" id="1.10.287.950">
    <property type="entry name" value="Methyl-accepting chemotaxis protein"/>
    <property type="match status" value="1"/>
</dbReference>
<keyword evidence="1 2" id="KW-0807">Transducer</keyword>
<evidence type="ECO:0000259" key="3">
    <source>
        <dbReference type="PROSITE" id="PS50111"/>
    </source>
</evidence>
<reference evidence="4" key="1">
    <citation type="submission" date="2023-07" db="EMBL/GenBank/DDBJ databases">
        <title>Sequencing the genomes of 1000 actinobacteria strains.</title>
        <authorList>
            <person name="Klenk H.-P."/>
        </authorList>
    </citation>
    <scope>NUCLEOTIDE SEQUENCE</scope>
    <source>
        <strain evidence="4">DSM 44707</strain>
    </source>
</reference>
<name>A0AAE3YYM1_9ACTN</name>
<dbReference type="GO" id="GO:0007165">
    <property type="term" value="P:signal transduction"/>
    <property type="evidence" value="ECO:0007669"/>
    <property type="project" value="UniProtKB-KW"/>
</dbReference>
<evidence type="ECO:0000256" key="2">
    <source>
        <dbReference type="PROSITE-ProRule" id="PRU00284"/>
    </source>
</evidence>
<dbReference type="Pfam" id="PF00015">
    <property type="entry name" value="MCPsignal"/>
    <property type="match status" value="1"/>
</dbReference>
<evidence type="ECO:0000313" key="5">
    <source>
        <dbReference type="Proteomes" id="UP001183643"/>
    </source>
</evidence>
<sequence>MRRRAKAAPEASDGEALTLIAQICDRAAAGDLEARVPQLGDDPRAEAARQAVNRLLDTTDAFVRESGAALTASAENRFHRRFLPRGMRGSFEQAATTINRASDNMKEGVHAVDAAKLGRMGLADQLESAVLTVSEQVATAATEMGATANNLSTFARDAVADAERGLGSVSSLRDASDQIRQAVDLITQIASQTRLLALNATIEAARAGEAGRGFSVVANEVKTLATETANSSESIINQVSTVQAAAVGAIQVLERVTGNIREMSGLVEGIATAVDGTHDSGQAGLSQLAEVLRSEVSRFVTLVRES</sequence>
<dbReference type="Gene3D" id="1.20.120.1530">
    <property type="match status" value="1"/>
</dbReference>
<dbReference type="PANTHER" id="PTHR32089">
    <property type="entry name" value="METHYL-ACCEPTING CHEMOTAXIS PROTEIN MCPB"/>
    <property type="match status" value="1"/>
</dbReference>
<dbReference type="SUPFAM" id="SSF58104">
    <property type="entry name" value="Methyl-accepting chemotaxis protein (MCP) signaling domain"/>
    <property type="match status" value="1"/>
</dbReference>
<feature type="domain" description="Methyl-accepting transducer" evidence="3">
    <location>
        <begin position="135"/>
        <end position="306"/>
    </location>
</feature>
<organism evidence="4 5">
    <name type="scientific">Catenuloplanes atrovinosus</name>
    <dbReference type="NCBI Taxonomy" id="137266"/>
    <lineage>
        <taxon>Bacteria</taxon>
        <taxon>Bacillati</taxon>
        <taxon>Actinomycetota</taxon>
        <taxon>Actinomycetes</taxon>
        <taxon>Micromonosporales</taxon>
        <taxon>Micromonosporaceae</taxon>
        <taxon>Catenuloplanes</taxon>
    </lineage>
</organism>
<dbReference type="PROSITE" id="PS50111">
    <property type="entry name" value="CHEMOTAXIS_TRANSDUC_2"/>
    <property type="match status" value="1"/>
</dbReference>